<dbReference type="SFLD" id="SFLDS00003">
    <property type="entry name" value="Haloacid_Dehalogenase"/>
    <property type="match status" value="1"/>
</dbReference>
<dbReference type="AlphaFoldDB" id="A0A2G6KHS8"/>
<evidence type="ECO:0000256" key="3">
    <source>
        <dbReference type="ARBA" id="ARBA00022723"/>
    </source>
</evidence>
<dbReference type="Proteomes" id="UP000230821">
    <property type="component" value="Unassembled WGS sequence"/>
</dbReference>
<dbReference type="PANTHER" id="PTHR46193">
    <property type="entry name" value="6-PHOSPHOGLUCONATE PHOSPHATASE"/>
    <property type="match status" value="1"/>
</dbReference>
<comment type="similarity">
    <text evidence="2">Belongs to the HAD-like hydrolase superfamily. CbbY/CbbZ/Gph/YieH family.</text>
</comment>
<keyword evidence="5" id="KW-0119">Carbohydrate metabolism</keyword>
<dbReference type="InterPro" id="IPR023198">
    <property type="entry name" value="PGP-like_dom2"/>
</dbReference>
<sequence>MQNGIQAIIFDMDGVIADSEPLHFEAEKAILQQRGIEAPWDDWYKFTGLTDEKIFQYLVDNFTDGNYSAHELIEAKYEIFIDILHEKLQPIPGALEFIYWAREQYSKLALTTSSKVRIQQTIFEKFELVPYFDVIVTGDCITYSKPHPEPYLNTVQALELPAETCMVIEDSLSGIQSAKAAGCNVTGLTTSFPRQQLLEAGADAVIDEYASLYHE</sequence>
<evidence type="ECO:0000256" key="5">
    <source>
        <dbReference type="ARBA" id="ARBA00023277"/>
    </source>
</evidence>
<reference evidence="6 7" key="1">
    <citation type="submission" date="2017-10" db="EMBL/GenBank/DDBJ databases">
        <title>Novel microbial diversity and functional potential in the marine mammal oral microbiome.</title>
        <authorList>
            <person name="Dudek N.K."/>
            <person name="Sun C.L."/>
            <person name="Burstein D."/>
            <person name="Kantor R.S."/>
            <person name="Aliaga Goltsman D.S."/>
            <person name="Bik E.M."/>
            <person name="Thomas B.C."/>
            <person name="Banfield J.F."/>
            <person name="Relman D.A."/>
        </authorList>
    </citation>
    <scope>NUCLEOTIDE SEQUENCE [LARGE SCALE GENOMIC DNA]</scope>
    <source>
        <strain evidence="6">DOLJORAL78_47_16</strain>
    </source>
</reference>
<dbReference type="Pfam" id="PF13419">
    <property type="entry name" value="HAD_2"/>
    <property type="match status" value="1"/>
</dbReference>
<dbReference type="InterPro" id="IPR051600">
    <property type="entry name" value="Beta-PGM-like"/>
</dbReference>
<evidence type="ECO:0000313" key="6">
    <source>
        <dbReference type="EMBL" id="PIE34930.1"/>
    </source>
</evidence>
<dbReference type="InterPro" id="IPR006439">
    <property type="entry name" value="HAD-SF_hydro_IA"/>
</dbReference>
<accession>A0A2G6KHS8</accession>
<dbReference type="EMBL" id="PDSK01000071">
    <property type="protein sequence ID" value="PIE34930.1"/>
    <property type="molecule type" value="Genomic_DNA"/>
</dbReference>
<dbReference type="SFLD" id="SFLDG01135">
    <property type="entry name" value="C1.5.6:_HAD__Beta-PGM__Phospha"/>
    <property type="match status" value="1"/>
</dbReference>
<dbReference type="InterPro" id="IPR036412">
    <property type="entry name" value="HAD-like_sf"/>
</dbReference>
<dbReference type="Gene3D" id="1.10.150.240">
    <property type="entry name" value="Putative phosphatase, domain 2"/>
    <property type="match status" value="1"/>
</dbReference>
<keyword evidence="3" id="KW-0479">Metal-binding</keyword>
<name>A0A2G6KHS8_9BACT</name>
<dbReference type="NCBIfam" id="TIGR01509">
    <property type="entry name" value="HAD-SF-IA-v3"/>
    <property type="match status" value="1"/>
</dbReference>
<dbReference type="Gene3D" id="3.40.50.1000">
    <property type="entry name" value="HAD superfamily/HAD-like"/>
    <property type="match status" value="1"/>
</dbReference>
<dbReference type="SFLD" id="SFLDG01129">
    <property type="entry name" value="C1.5:_HAD__Beta-PGM__Phosphata"/>
    <property type="match status" value="1"/>
</dbReference>
<comment type="caution">
    <text evidence="6">The sequence shown here is derived from an EMBL/GenBank/DDBJ whole genome shotgun (WGS) entry which is preliminary data.</text>
</comment>
<proteinExistence type="inferred from homology"/>
<evidence type="ECO:0000313" key="7">
    <source>
        <dbReference type="Proteomes" id="UP000230821"/>
    </source>
</evidence>
<keyword evidence="4" id="KW-0460">Magnesium</keyword>
<evidence type="ECO:0000256" key="2">
    <source>
        <dbReference type="ARBA" id="ARBA00006171"/>
    </source>
</evidence>
<protein>
    <submittedName>
        <fullName evidence="6">Haloacid dehalogenase</fullName>
    </submittedName>
</protein>
<organism evidence="6 7">
    <name type="scientific">candidate division KSB3 bacterium</name>
    <dbReference type="NCBI Taxonomy" id="2044937"/>
    <lineage>
        <taxon>Bacteria</taxon>
        <taxon>candidate division KSB3</taxon>
    </lineage>
</organism>
<evidence type="ECO:0000256" key="1">
    <source>
        <dbReference type="ARBA" id="ARBA00001946"/>
    </source>
</evidence>
<dbReference type="SUPFAM" id="SSF56784">
    <property type="entry name" value="HAD-like"/>
    <property type="match status" value="1"/>
</dbReference>
<gene>
    <name evidence="6" type="ORF">CSA56_06330</name>
</gene>
<comment type="cofactor">
    <cofactor evidence="1">
        <name>Mg(2+)</name>
        <dbReference type="ChEBI" id="CHEBI:18420"/>
    </cofactor>
</comment>
<dbReference type="GO" id="GO:0046872">
    <property type="term" value="F:metal ion binding"/>
    <property type="evidence" value="ECO:0007669"/>
    <property type="project" value="UniProtKB-KW"/>
</dbReference>
<evidence type="ECO:0000256" key="4">
    <source>
        <dbReference type="ARBA" id="ARBA00022842"/>
    </source>
</evidence>
<dbReference type="InterPro" id="IPR023214">
    <property type="entry name" value="HAD_sf"/>
</dbReference>
<dbReference type="GO" id="GO:0003824">
    <property type="term" value="F:catalytic activity"/>
    <property type="evidence" value="ECO:0007669"/>
    <property type="project" value="UniProtKB-ARBA"/>
</dbReference>
<dbReference type="InterPro" id="IPR041492">
    <property type="entry name" value="HAD_2"/>
</dbReference>
<dbReference type="PANTHER" id="PTHR46193:SF18">
    <property type="entry name" value="HEXITOL PHOSPHATASE B"/>
    <property type="match status" value="1"/>
</dbReference>